<comment type="caution">
    <text evidence="2">The sequence shown here is derived from an EMBL/GenBank/DDBJ whole genome shotgun (WGS) entry which is preliminary data.</text>
</comment>
<sequence length="281" mass="31483">MNKQLFSVLFIILLITSTVYGQMERKRVQTDGPVQDVFWAPTLITQASTEHLPAGNLNSTIMHSFGVATQRPLQTFFGIDNVRNVRLGIDYGITDRWSMGIGRSSLTNIVDLRTKLAILQQNQSDTQPISISVKGDFGIVTQENDRPIKDDVSTSISAIFSRKFNDHLSLQLTPMYGHMSSVSAGDPNSFFAVGLGAHMPLSRRFALSAEYYPVIGERAANTKNTFSLGLNIETGGHVFQLFFTSTEWHLEQYVLATNREQFWAGDFRFGFNVNRVFSLVK</sequence>
<accession>A0ABT3Q257</accession>
<evidence type="ECO:0000313" key="3">
    <source>
        <dbReference type="Proteomes" id="UP001207337"/>
    </source>
</evidence>
<evidence type="ECO:0000313" key="2">
    <source>
        <dbReference type="EMBL" id="MCW9714194.1"/>
    </source>
</evidence>
<dbReference type="RefSeq" id="WP_265791315.1">
    <property type="nucleotide sequence ID" value="NZ_JAJNDC010000004.1"/>
</dbReference>
<proteinExistence type="predicted"/>
<gene>
    <name evidence="2" type="ORF">LQ318_14885</name>
</gene>
<reference evidence="2 3" key="1">
    <citation type="submission" date="2021-11" db="EMBL/GenBank/DDBJ databases">
        <title>Aliifidinibius sp. nov., a new bacterium isolated from saline soil.</title>
        <authorList>
            <person name="Galisteo C."/>
            <person name="De La Haba R."/>
            <person name="Sanchez-Porro C."/>
            <person name="Ventosa A."/>
        </authorList>
    </citation>
    <scope>NUCLEOTIDE SEQUENCE [LARGE SCALE GENOMIC DNA]</scope>
    <source>
        <strain evidence="2 3">KACC 190600</strain>
    </source>
</reference>
<dbReference type="InterPro" id="IPR045916">
    <property type="entry name" value="DUF5777"/>
</dbReference>
<dbReference type="EMBL" id="JAJNDC010000004">
    <property type="protein sequence ID" value="MCW9714194.1"/>
    <property type="molecule type" value="Genomic_DNA"/>
</dbReference>
<evidence type="ECO:0000259" key="1">
    <source>
        <dbReference type="Pfam" id="PF19089"/>
    </source>
</evidence>
<dbReference type="Pfam" id="PF19089">
    <property type="entry name" value="DUF5777"/>
    <property type="match status" value="1"/>
</dbReference>
<dbReference type="Proteomes" id="UP001207337">
    <property type="component" value="Unassembled WGS sequence"/>
</dbReference>
<name>A0ABT3Q257_9BACT</name>
<keyword evidence="3" id="KW-1185">Reference proteome</keyword>
<feature type="domain" description="DUF5777" evidence="1">
    <location>
        <begin position="39"/>
        <end position="277"/>
    </location>
</feature>
<organism evidence="2 3">
    <name type="scientific">Fodinibius salicampi</name>
    <dbReference type="NCBI Taxonomy" id="1920655"/>
    <lineage>
        <taxon>Bacteria</taxon>
        <taxon>Pseudomonadati</taxon>
        <taxon>Balneolota</taxon>
        <taxon>Balneolia</taxon>
        <taxon>Balneolales</taxon>
        <taxon>Balneolaceae</taxon>
        <taxon>Fodinibius</taxon>
    </lineage>
</organism>
<protein>
    <submittedName>
        <fullName evidence="2">DUF5777 family beta-barrel protein</fullName>
    </submittedName>
</protein>